<dbReference type="InterPro" id="IPR013196">
    <property type="entry name" value="HTH_11"/>
</dbReference>
<evidence type="ECO:0000259" key="2">
    <source>
        <dbReference type="Pfam" id="PF13280"/>
    </source>
</evidence>
<name>A0A9X2G2G7_9MICO</name>
<dbReference type="PROSITE" id="PS52050">
    <property type="entry name" value="WYL"/>
    <property type="match status" value="1"/>
</dbReference>
<evidence type="ECO:0000259" key="1">
    <source>
        <dbReference type="Pfam" id="PF08279"/>
    </source>
</evidence>
<gene>
    <name evidence="3" type="ORF">APR03_001408</name>
</gene>
<evidence type="ECO:0000313" key="3">
    <source>
        <dbReference type="EMBL" id="MCP2264072.1"/>
    </source>
</evidence>
<dbReference type="InterPro" id="IPR036388">
    <property type="entry name" value="WH-like_DNA-bd_sf"/>
</dbReference>
<dbReference type="SUPFAM" id="SSF46785">
    <property type="entry name" value="Winged helix' DNA-binding domain"/>
    <property type="match status" value="1"/>
</dbReference>
<dbReference type="AlphaFoldDB" id="A0A9X2G2G7"/>
<dbReference type="InterPro" id="IPR026881">
    <property type="entry name" value="WYL_dom"/>
</dbReference>
<comment type="caution">
    <text evidence="3">The sequence shown here is derived from an EMBL/GenBank/DDBJ whole genome shotgun (WGS) entry which is preliminary data.</text>
</comment>
<dbReference type="RefSeq" id="WP_253834022.1">
    <property type="nucleotide sequence ID" value="NZ_JAMTCS010000003.1"/>
</dbReference>
<feature type="domain" description="WYL" evidence="2">
    <location>
        <begin position="139"/>
        <end position="203"/>
    </location>
</feature>
<dbReference type="PANTHER" id="PTHR34580">
    <property type="match status" value="1"/>
</dbReference>
<dbReference type="Pfam" id="PF13280">
    <property type="entry name" value="WYL"/>
    <property type="match status" value="1"/>
</dbReference>
<accession>A0A9X2G2G7</accession>
<proteinExistence type="predicted"/>
<keyword evidence="4" id="KW-1185">Reference proteome</keyword>
<dbReference type="Pfam" id="PF08279">
    <property type="entry name" value="HTH_11"/>
    <property type="match status" value="1"/>
</dbReference>
<dbReference type="InterPro" id="IPR036390">
    <property type="entry name" value="WH_DNA-bd_sf"/>
</dbReference>
<reference evidence="3" key="1">
    <citation type="submission" date="2022-06" db="EMBL/GenBank/DDBJ databases">
        <title>Genomic Encyclopedia of Archaeal and Bacterial Type Strains, Phase II (KMG-II): from individual species to whole genera.</title>
        <authorList>
            <person name="Goeker M."/>
        </authorList>
    </citation>
    <scope>NUCLEOTIDE SEQUENCE</scope>
    <source>
        <strain evidence="3">DSM 26652</strain>
    </source>
</reference>
<dbReference type="Gene3D" id="1.10.10.10">
    <property type="entry name" value="Winged helix-like DNA-binding domain superfamily/Winged helix DNA-binding domain"/>
    <property type="match status" value="1"/>
</dbReference>
<dbReference type="PANTHER" id="PTHR34580:SF3">
    <property type="entry name" value="PROTEIN PAFB"/>
    <property type="match status" value="1"/>
</dbReference>
<dbReference type="EMBL" id="JAMTCS010000003">
    <property type="protein sequence ID" value="MCP2264072.1"/>
    <property type="molecule type" value="Genomic_DNA"/>
</dbReference>
<dbReference type="InterPro" id="IPR051534">
    <property type="entry name" value="CBASS_pafABC_assoc_protein"/>
</dbReference>
<dbReference type="Proteomes" id="UP001139493">
    <property type="component" value="Unassembled WGS sequence"/>
</dbReference>
<organism evidence="3 4">
    <name type="scientific">Promicromonospora thailandica</name>
    <dbReference type="NCBI Taxonomy" id="765201"/>
    <lineage>
        <taxon>Bacteria</taxon>
        <taxon>Bacillati</taxon>
        <taxon>Actinomycetota</taxon>
        <taxon>Actinomycetes</taxon>
        <taxon>Micrococcales</taxon>
        <taxon>Promicromonosporaceae</taxon>
        <taxon>Promicromonospora</taxon>
    </lineage>
</organism>
<feature type="domain" description="Helix-turn-helix type 11" evidence="1">
    <location>
        <begin position="6"/>
        <end position="62"/>
    </location>
</feature>
<protein>
    <submittedName>
        <fullName evidence="3">HTH domain-containing protein</fullName>
    </submittedName>
</protein>
<evidence type="ECO:0000313" key="4">
    <source>
        <dbReference type="Proteomes" id="UP001139493"/>
    </source>
</evidence>
<sequence length="233" mass="25329">MNRTDRLYAIVEELRAVAPRPRSASWLADRFEVSRRTIERDIGALQQTGVPVWAEPGRTGGYCLDRARTLPPVNFSPDEAVAVAVALGGLAGTPFAGGGATALRKILAAMRDDDETAAHELAARVHLLGAPPQAAPVPAALADAISARRVLRLRYTDRAGTATTRDVEPLGFVGSSTAWYLLAWCRLRDGIRAFRLDRVDRVTATSERAPRRTVRPEDVQVPEGDLRTLTLLD</sequence>